<dbReference type="InterPro" id="IPR001021">
    <property type="entry name" value="Ribosomal_bL25_long"/>
</dbReference>
<comment type="similarity">
    <text evidence="5">Belongs to the bacterial ribosomal protein bL25 family. CTC subfamily.</text>
</comment>
<protein>
    <recommendedName>
        <fullName evidence="5">Large ribosomal subunit protein bL25</fullName>
    </recommendedName>
    <alternativeName>
        <fullName evidence="5">General stress protein CTC</fullName>
    </alternativeName>
</protein>
<dbReference type="GO" id="GO:0006412">
    <property type="term" value="P:translation"/>
    <property type="evidence" value="ECO:0007669"/>
    <property type="project" value="UniProtKB-UniRule"/>
</dbReference>
<gene>
    <name evidence="5" type="primary">rplY</name>
    <name evidence="5" type="synonym">ctc</name>
    <name evidence="9" type="ORF">ENT77_02080</name>
</gene>
<feature type="compositionally biased region" description="Basic and acidic residues" evidence="6">
    <location>
        <begin position="207"/>
        <end position="219"/>
    </location>
</feature>
<feature type="domain" description="Large ribosomal subunit protein bL25 beta" evidence="8">
    <location>
        <begin position="107"/>
        <end position="190"/>
    </location>
</feature>
<comment type="caution">
    <text evidence="9">The sequence shown here is derived from an EMBL/GenBank/DDBJ whole genome shotgun (WGS) entry which is preliminary data.</text>
</comment>
<keyword evidence="2 5" id="KW-0694">RNA-binding</keyword>
<dbReference type="HAMAP" id="MF_01334">
    <property type="entry name" value="Ribosomal_bL25_CTC"/>
    <property type="match status" value="1"/>
</dbReference>
<evidence type="ECO:0000259" key="7">
    <source>
        <dbReference type="Pfam" id="PF01386"/>
    </source>
</evidence>
<dbReference type="Gene3D" id="2.40.240.10">
    <property type="entry name" value="Ribosomal Protein L25, Chain P"/>
    <property type="match status" value="1"/>
</dbReference>
<evidence type="ECO:0000313" key="9">
    <source>
        <dbReference type="EMBL" id="HGU39975.1"/>
    </source>
</evidence>
<proteinExistence type="inferred from homology"/>
<evidence type="ECO:0000256" key="6">
    <source>
        <dbReference type="SAM" id="MobiDB-lite"/>
    </source>
</evidence>
<keyword evidence="3 5" id="KW-0689">Ribosomal protein</keyword>
<dbReference type="PANTHER" id="PTHR33284:SF1">
    <property type="entry name" value="RIBOSOMAL PROTEIN L25_GLN-TRNA SYNTHETASE, ANTI-CODON-BINDING DOMAIN-CONTAINING PROTEIN"/>
    <property type="match status" value="1"/>
</dbReference>
<dbReference type="AlphaFoldDB" id="A0A7C4RVG7"/>
<dbReference type="CDD" id="cd00495">
    <property type="entry name" value="Ribosomal_L25_TL5_CTC"/>
    <property type="match status" value="1"/>
</dbReference>
<dbReference type="SUPFAM" id="SSF50715">
    <property type="entry name" value="Ribosomal protein L25-like"/>
    <property type="match status" value="1"/>
</dbReference>
<dbReference type="InterPro" id="IPR037121">
    <property type="entry name" value="Ribosomal_bL25_C"/>
</dbReference>
<feature type="region of interest" description="Disordered" evidence="6">
    <location>
        <begin position="195"/>
        <end position="219"/>
    </location>
</feature>
<organism evidence="9">
    <name type="scientific">Fervidobacterium thailandense</name>
    <dbReference type="NCBI Taxonomy" id="1008305"/>
    <lineage>
        <taxon>Bacteria</taxon>
        <taxon>Thermotogati</taxon>
        <taxon>Thermotogota</taxon>
        <taxon>Thermotogae</taxon>
        <taxon>Thermotogales</taxon>
        <taxon>Fervidobacteriaceae</taxon>
        <taxon>Fervidobacterium</taxon>
    </lineage>
</organism>
<dbReference type="NCBIfam" id="TIGR00731">
    <property type="entry name" value="bL25_bact_ctc"/>
    <property type="match status" value="1"/>
</dbReference>
<dbReference type="EMBL" id="DSZY01000011">
    <property type="protein sequence ID" value="HGU39975.1"/>
    <property type="molecule type" value="Genomic_DNA"/>
</dbReference>
<dbReference type="GO" id="GO:0003735">
    <property type="term" value="F:structural constituent of ribosome"/>
    <property type="evidence" value="ECO:0007669"/>
    <property type="project" value="InterPro"/>
</dbReference>
<keyword evidence="1 5" id="KW-0699">rRNA-binding</keyword>
<dbReference type="GO" id="GO:0008097">
    <property type="term" value="F:5S rRNA binding"/>
    <property type="evidence" value="ECO:0007669"/>
    <property type="project" value="InterPro"/>
</dbReference>
<comment type="subunit">
    <text evidence="5">Part of the 50S ribosomal subunit; part of the 5S rRNA/L5/L18/L25 subcomplex. Contacts the 5S rRNA. Binds to the 5S rRNA independently of L5 and L18.</text>
</comment>
<comment type="function">
    <text evidence="5">This is one of the proteins that binds to the 5S RNA in the ribosome where it forms part of the central protuberance.</text>
</comment>
<keyword evidence="4 5" id="KW-0687">Ribonucleoprotein</keyword>
<feature type="domain" description="Large ribosomal subunit protein bL25 L25" evidence="7">
    <location>
        <begin position="6"/>
        <end position="99"/>
    </location>
</feature>
<dbReference type="InterPro" id="IPR020057">
    <property type="entry name" value="Ribosomal_bL25_b-dom"/>
</dbReference>
<reference evidence="9" key="1">
    <citation type="journal article" date="2020" name="mSystems">
        <title>Genome- and Community-Level Interaction Insights into Carbon Utilization and Element Cycling Functions of Hydrothermarchaeota in Hydrothermal Sediment.</title>
        <authorList>
            <person name="Zhou Z."/>
            <person name="Liu Y."/>
            <person name="Xu W."/>
            <person name="Pan J."/>
            <person name="Luo Z.H."/>
            <person name="Li M."/>
        </authorList>
    </citation>
    <scope>NUCLEOTIDE SEQUENCE [LARGE SCALE GENOMIC DNA]</scope>
    <source>
        <strain evidence="9">SpSt-609</strain>
    </source>
</reference>
<dbReference type="Pfam" id="PF01386">
    <property type="entry name" value="Ribosomal_L25p"/>
    <property type="match status" value="1"/>
</dbReference>
<name>A0A7C4RVG7_9BACT</name>
<dbReference type="GO" id="GO:0022625">
    <property type="term" value="C:cytosolic large ribosomal subunit"/>
    <property type="evidence" value="ECO:0007669"/>
    <property type="project" value="TreeGrafter"/>
</dbReference>
<dbReference type="PANTHER" id="PTHR33284">
    <property type="entry name" value="RIBOSOMAL PROTEIN L25/GLN-TRNA SYNTHETASE, ANTI-CODON-BINDING DOMAIN-CONTAINING PROTEIN"/>
    <property type="match status" value="1"/>
</dbReference>
<sequence>MEHVVTAQLRTVVGKKRAVRRLRSQGVIPAVAYGPGVEKPLNIGLKKNEFLKIFKHVSESTPLTLVVTDDSGKELFKHLAFIKMVQYDKVTDEVKHVDFYIPEAHHKMRINVPIHVVGKAAGVEKGGILELVHHEVVVEAFPDRVPEVIEIDVSNLGLGETIRVKDVKLPEGVKIDLDPEDVLITVIVPRGLEVEETAPTTETSEPEVLKKGKKEEEEE</sequence>
<dbReference type="InterPro" id="IPR011035">
    <property type="entry name" value="Ribosomal_bL25/Gln-tRNA_synth"/>
</dbReference>
<dbReference type="InterPro" id="IPR020930">
    <property type="entry name" value="Ribosomal_uL5_bac-type"/>
</dbReference>
<evidence type="ECO:0000259" key="8">
    <source>
        <dbReference type="Pfam" id="PF14693"/>
    </source>
</evidence>
<dbReference type="InterPro" id="IPR020056">
    <property type="entry name" value="Rbsml_bL25/Gln-tRNA_synth_N"/>
</dbReference>
<dbReference type="InterPro" id="IPR029751">
    <property type="entry name" value="Ribosomal_L25_dom"/>
</dbReference>
<dbReference type="Pfam" id="PF14693">
    <property type="entry name" value="Ribosomal_TL5_C"/>
    <property type="match status" value="1"/>
</dbReference>
<evidence type="ECO:0000256" key="4">
    <source>
        <dbReference type="ARBA" id="ARBA00023274"/>
    </source>
</evidence>
<evidence type="ECO:0000256" key="3">
    <source>
        <dbReference type="ARBA" id="ARBA00022980"/>
    </source>
</evidence>
<evidence type="ECO:0000256" key="5">
    <source>
        <dbReference type="HAMAP-Rule" id="MF_01334"/>
    </source>
</evidence>
<evidence type="ECO:0000256" key="1">
    <source>
        <dbReference type="ARBA" id="ARBA00022730"/>
    </source>
</evidence>
<dbReference type="Gene3D" id="2.170.120.20">
    <property type="entry name" value="Ribosomal protein L25, beta domain"/>
    <property type="match status" value="1"/>
</dbReference>
<accession>A0A7C4RVG7</accession>
<evidence type="ECO:0000256" key="2">
    <source>
        <dbReference type="ARBA" id="ARBA00022884"/>
    </source>
</evidence>